<name>A0A9J5Z6U9_SOLCO</name>
<sequence length="200" mass="22476">MIVFPSLTKLLSHSKPLPYFVESRVMGEKSSKFEDIVDAYLAYLQVTVVNPAMDRALSLLQKFAVDARNGRILKDKLCFGAPWRHPPSSDDPTLCRQWAKIQLMDFVQCLVNAEFGVNYLADCSLEIFDDPSAIALLEVGLLYSQRDPSFLRPLSRACSRENPTAVKDFTSVSLAASHTWAQLSPSDVRSWIQVVHLGLW</sequence>
<protein>
    <submittedName>
        <fullName evidence="1">Uncharacterized protein</fullName>
    </submittedName>
</protein>
<dbReference type="PANTHER" id="PTHR36017">
    <property type="entry name" value="EMBRYO DEFECTIVE 1381"/>
    <property type="match status" value="1"/>
</dbReference>
<organism evidence="1 2">
    <name type="scientific">Solanum commersonii</name>
    <name type="common">Commerson's wild potato</name>
    <name type="synonym">Commerson's nightshade</name>
    <dbReference type="NCBI Taxonomy" id="4109"/>
    <lineage>
        <taxon>Eukaryota</taxon>
        <taxon>Viridiplantae</taxon>
        <taxon>Streptophyta</taxon>
        <taxon>Embryophyta</taxon>
        <taxon>Tracheophyta</taxon>
        <taxon>Spermatophyta</taxon>
        <taxon>Magnoliopsida</taxon>
        <taxon>eudicotyledons</taxon>
        <taxon>Gunneridae</taxon>
        <taxon>Pentapetalae</taxon>
        <taxon>asterids</taxon>
        <taxon>lamiids</taxon>
        <taxon>Solanales</taxon>
        <taxon>Solanaceae</taxon>
        <taxon>Solanoideae</taxon>
        <taxon>Solaneae</taxon>
        <taxon>Solanum</taxon>
    </lineage>
</organism>
<evidence type="ECO:0000313" key="1">
    <source>
        <dbReference type="EMBL" id="KAG5606726.1"/>
    </source>
</evidence>
<dbReference type="PANTHER" id="PTHR36017:SF1">
    <property type="entry name" value="EMBRYO DEFECTIVE 1381"/>
    <property type="match status" value="1"/>
</dbReference>
<accession>A0A9J5Z6U9</accession>
<proteinExistence type="predicted"/>
<dbReference type="EMBL" id="JACXVP010000005">
    <property type="protein sequence ID" value="KAG5606726.1"/>
    <property type="molecule type" value="Genomic_DNA"/>
</dbReference>
<dbReference type="OrthoDB" id="1911782at2759"/>
<keyword evidence="2" id="KW-1185">Reference proteome</keyword>
<comment type="caution">
    <text evidence="1">The sequence shown here is derived from an EMBL/GenBank/DDBJ whole genome shotgun (WGS) entry which is preliminary data.</text>
</comment>
<dbReference type="Proteomes" id="UP000824120">
    <property type="component" value="Chromosome 5"/>
</dbReference>
<evidence type="ECO:0000313" key="2">
    <source>
        <dbReference type="Proteomes" id="UP000824120"/>
    </source>
</evidence>
<reference evidence="1 2" key="1">
    <citation type="submission" date="2020-09" db="EMBL/GenBank/DDBJ databases">
        <title>De no assembly of potato wild relative species, Solanum commersonii.</title>
        <authorList>
            <person name="Cho K."/>
        </authorList>
    </citation>
    <scope>NUCLEOTIDE SEQUENCE [LARGE SCALE GENOMIC DNA]</scope>
    <source>
        <strain evidence="1">LZ3.2</strain>
        <tissue evidence="1">Leaf</tissue>
    </source>
</reference>
<gene>
    <name evidence="1" type="ORF">H5410_028218</name>
</gene>
<dbReference type="AlphaFoldDB" id="A0A9J5Z6U9"/>